<feature type="active site" description="Charge relay system" evidence="5">
    <location>
        <position position="442"/>
    </location>
</feature>
<keyword evidence="10" id="KW-1185">Reference proteome</keyword>
<evidence type="ECO:0000313" key="9">
    <source>
        <dbReference type="EMBL" id="GAA1565680.1"/>
    </source>
</evidence>
<dbReference type="PANTHER" id="PTHR43806:SF11">
    <property type="entry name" value="CEREVISIN-RELATED"/>
    <property type="match status" value="1"/>
</dbReference>
<dbReference type="InterPro" id="IPR023827">
    <property type="entry name" value="Peptidase_S8_Asp-AS"/>
</dbReference>
<protein>
    <submittedName>
        <fullName evidence="9">S8 family serine peptidase</fullName>
    </submittedName>
</protein>
<evidence type="ECO:0000256" key="4">
    <source>
        <dbReference type="ARBA" id="ARBA00022825"/>
    </source>
</evidence>
<keyword evidence="7" id="KW-0732">Signal</keyword>
<dbReference type="EMBL" id="BAAAND010000001">
    <property type="protein sequence ID" value="GAA1565680.1"/>
    <property type="molecule type" value="Genomic_DNA"/>
</dbReference>
<dbReference type="InterPro" id="IPR022398">
    <property type="entry name" value="Peptidase_S8_His-AS"/>
</dbReference>
<proteinExistence type="inferred from homology"/>
<evidence type="ECO:0000256" key="1">
    <source>
        <dbReference type="ARBA" id="ARBA00011073"/>
    </source>
</evidence>
<feature type="active site" description="Charge relay system" evidence="5">
    <location>
        <position position="236"/>
    </location>
</feature>
<dbReference type="InterPro" id="IPR023828">
    <property type="entry name" value="Peptidase_S8_Ser-AS"/>
</dbReference>
<dbReference type="PANTHER" id="PTHR43806">
    <property type="entry name" value="PEPTIDASE S8"/>
    <property type="match status" value="1"/>
</dbReference>
<dbReference type="PROSITE" id="PS51892">
    <property type="entry name" value="SUBTILASE"/>
    <property type="match status" value="1"/>
</dbReference>
<evidence type="ECO:0000256" key="3">
    <source>
        <dbReference type="ARBA" id="ARBA00022801"/>
    </source>
</evidence>
<keyword evidence="2 5" id="KW-0645">Protease</keyword>
<keyword evidence="3 5" id="KW-0378">Hydrolase</keyword>
<evidence type="ECO:0000313" key="10">
    <source>
        <dbReference type="Proteomes" id="UP001500190"/>
    </source>
</evidence>
<sequence>MRPRWRHPVAAAGVLLCAATVLPAPASARSADSRPIVGSAEAAASGPSATVTLITGDRARLTRTGDGRPVVQLLPGADGVTPDYETSRTGDRVYVYPSSAAHALSAGLIDPEFFDVTGLVAQGYDDAHQQTIPVIAQYGATARTALAATPTPPGATGAAKALPAVGSVAYPVSKEQAHTAFAELTDTRSRSGRGITKLWLDRALKATLADSTAQVGAPTAWNAGLDGTGSTVAVLDTGVDAGHPDLAGRIAQSKDFTGSAYGTDDTMGHGTHVASTIAGTGAESNGKERGVAPGTRLLIGKVLGDDGTGSESEIIAGMQWAVDNKADAISMSLGSPVPATTCDDPIAQAVSRLSNSSSSLFVIAAGNMGAGPGTVSSPGCAPEALTVGAVDANDETAYFSSRGPVSGTHIEKPELAAPGVAILAANAGGRGVYAYQTMSGTSMATPHVSGAAAIAKQANPSLTGAQLKNLLVSSADPSVPGDVQEVGAGRLDIAKLLTTKVTGPSSVYGGTYAWPQAGTADKTVGLTYTNSGSTPIDLRLSVEHLTGNDGRPLNAPVVRVPQHVVVPAKSTATVPVTVRPGQKLAGSVLGDVTARIVATSNSQQVSTAFNLYLQPQTVAVKVSVIDRNGNPATGSSSLDLINTDTASGERRFNSGAAEQVFQVRPGRYYLGGYALTPQAGAPTTAAPASVSYLARPELMITRDTAIVLDARRAHPLTVATQRPSELRSTTLTFERQWPTSWLHSGSMTTGSLTKEAYADVTGTVAKGDGSFEFGHWTHRIAPVVSSMRTTDGLTLTPSAPQAGVSNLDGKGSGTLVDGGAGSAAELANAAGKVALVHLAAGASDSSVQTAAAKAGVKALLVYRDDAYNWLPSVGFAPNPLPVYSLPNTQGAALAAKLTAGAVTLTWSASASTPYAYTLGFFNDKQVTTAQRHNVSDRSLGRITATYNSMGVKTNFGGFTTGLRPSGVAFAVGSLDAVAVPSGHTEYFSADGTSWLKSVISSMPWGEVMSDRYRTFEPGQHVADSWYGGVVAPGVRAGSDGAPQLIAERQGELMGFAPTMWADSAGHWADQGGFGDLGNLELKRNGVSLGTSGWPSGVFTVPADDSAYELTMNTMKIGAPAKIWSRSVSTTTTWAFRSHQEPTVFSRALPLLLPRLDLPADGLKTVAAGSLTIPARFHANPGYDAGALTAAKVWTSVDDGTTWTEGSTRLTRSGADLVVNHSGDTGKQVSLRIELTDSHGAKVTQTVLRAYDVR</sequence>
<dbReference type="InterPro" id="IPR050131">
    <property type="entry name" value="Peptidase_S8_subtilisin-like"/>
</dbReference>
<evidence type="ECO:0000256" key="5">
    <source>
        <dbReference type="PROSITE-ProRule" id="PRU01240"/>
    </source>
</evidence>
<accession>A0ABN2D058</accession>
<feature type="chain" id="PRO_5046412314" evidence="7">
    <location>
        <begin position="27"/>
        <end position="1253"/>
    </location>
</feature>
<dbReference type="InterPro" id="IPR000209">
    <property type="entry name" value="Peptidase_S8/S53_dom"/>
</dbReference>
<dbReference type="SUPFAM" id="SSF52743">
    <property type="entry name" value="Subtilisin-like"/>
    <property type="match status" value="1"/>
</dbReference>
<feature type="active site" description="Charge relay system" evidence="5">
    <location>
        <position position="269"/>
    </location>
</feature>
<dbReference type="Proteomes" id="UP001500190">
    <property type="component" value="Unassembled WGS sequence"/>
</dbReference>
<feature type="signal peptide" evidence="7">
    <location>
        <begin position="1"/>
        <end position="26"/>
    </location>
</feature>
<dbReference type="Gene3D" id="3.50.30.30">
    <property type="match status" value="1"/>
</dbReference>
<evidence type="ECO:0000259" key="8">
    <source>
        <dbReference type="Pfam" id="PF00082"/>
    </source>
</evidence>
<dbReference type="PRINTS" id="PR00723">
    <property type="entry name" value="SUBTILISIN"/>
</dbReference>
<name>A0ABN2D058_9ACTN</name>
<gene>
    <name evidence="9" type="ORF">GCM10009742_03690</name>
</gene>
<dbReference type="InterPro" id="IPR036852">
    <property type="entry name" value="Peptidase_S8/S53_dom_sf"/>
</dbReference>
<evidence type="ECO:0000256" key="7">
    <source>
        <dbReference type="SAM" id="SignalP"/>
    </source>
</evidence>
<dbReference type="PROSITE" id="PS00137">
    <property type="entry name" value="SUBTILASE_HIS"/>
    <property type="match status" value="1"/>
</dbReference>
<reference evidence="9 10" key="1">
    <citation type="journal article" date="2019" name="Int. J. Syst. Evol. Microbiol.">
        <title>The Global Catalogue of Microorganisms (GCM) 10K type strain sequencing project: providing services to taxonomists for standard genome sequencing and annotation.</title>
        <authorList>
            <consortium name="The Broad Institute Genomics Platform"/>
            <consortium name="The Broad Institute Genome Sequencing Center for Infectious Disease"/>
            <person name="Wu L."/>
            <person name="Ma J."/>
        </authorList>
    </citation>
    <scope>NUCLEOTIDE SEQUENCE [LARGE SCALE GENOMIC DNA]</scope>
    <source>
        <strain evidence="9 10">JCM 14304</strain>
    </source>
</reference>
<dbReference type="PROSITE" id="PS00138">
    <property type="entry name" value="SUBTILASE_SER"/>
    <property type="match status" value="1"/>
</dbReference>
<comment type="caution">
    <text evidence="9">The sequence shown here is derived from an EMBL/GenBank/DDBJ whole genome shotgun (WGS) entry which is preliminary data.</text>
</comment>
<dbReference type="PROSITE" id="PS00136">
    <property type="entry name" value="SUBTILASE_ASP"/>
    <property type="match status" value="1"/>
</dbReference>
<dbReference type="Gene3D" id="3.40.50.200">
    <property type="entry name" value="Peptidase S8/S53 domain"/>
    <property type="match status" value="1"/>
</dbReference>
<organism evidence="9 10">
    <name type="scientific">Kribbella karoonensis</name>
    <dbReference type="NCBI Taxonomy" id="324851"/>
    <lineage>
        <taxon>Bacteria</taxon>
        <taxon>Bacillati</taxon>
        <taxon>Actinomycetota</taxon>
        <taxon>Actinomycetes</taxon>
        <taxon>Propionibacteriales</taxon>
        <taxon>Kribbellaceae</taxon>
        <taxon>Kribbella</taxon>
    </lineage>
</organism>
<dbReference type="InterPro" id="IPR015500">
    <property type="entry name" value="Peptidase_S8_subtilisin-rel"/>
</dbReference>
<feature type="domain" description="Peptidase S8/S53" evidence="8">
    <location>
        <begin position="227"/>
        <end position="489"/>
    </location>
</feature>
<evidence type="ECO:0000256" key="6">
    <source>
        <dbReference type="RuleBase" id="RU003355"/>
    </source>
</evidence>
<dbReference type="Pfam" id="PF00082">
    <property type="entry name" value="Peptidase_S8"/>
    <property type="match status" value="1"/>
</dbReference>
<evidence type="ECO:0000256" key="2">
    <source>
        <dbReference type="ARBA" id="ARBA00022670"/>
    </source>
</evidence>
<keyword evidence="4 5" id="KW-0720">Serine protease</keyword>
<comment type="similarity">
    <text evidence="1 5 6">Belongs to the peptidase S8 family.</text>
</comment>
<dbReference type="RefSeq" id="WP_344187558.1">
    <property type="nucleotide sequence ID" value="NZ_BAAAND010000001.1"/>
</dbReference>